<organism evidence="2 3">
    <name type="scientific">Candidatus Kerfeldbacteria bacterium RIFCSPLOWO2_01_FULL_48_11</name>
    <dbReference type="NCBI Taxonomy" id="1798543"/>
    <lineage>
        <taxon>Bacteria</taxon>
        <taxon>Candidatus Kerfeldiibacteriota</taxon>
    </lineage>
</organism>
<sequence>MFGQYGFSILLVFATIAVTSTLIAMGKAPNGGGMVSLYFAGISSVLTGMMQRFQNAALPVGIGVPIAILIIVAGVCGLFAAYFKLARDSHDVAGAWIGAICVVLMSQGTSMLF</sequence>
<dbReference type="Proteomes" id="UP000179164">
    <property type="component" value="Unassembled WGS sequence"/>
</dbReference>
<feature type="transmembrane region" description="Helical" evidence="1">
    <location>
        <begin position="93"/>
        <end position="112"/>
    </location>
</feature>
<name>A0A1G2B1M7_9BACT</name>
<comment type="caution">
    <text evidence="2">The sequence shown here is derived from an EMBL/GenBank/DDBJ whole genome shotgun (WGS) entry which is preliminary data.</text>
</comment>
<keyword evidence="1" id="KW-1133">Transmembrane helix</keyword>
<reference evidence="2 3" key="1">
    <citation type="journal article" date="2016" name="Nat. Commun.">
        <title>Thousands of microbial genomes shed light on interconnected biogeochemical processes in an aquifer system.</title>
        <authorList>
            <person name="Anantharaman K."/>
            <person name="Brown C.T."/>
            <person name="Hug L.A."/>
            <person name="Sharon I."/>
            <person name="Castelle C.J."/>
            <person name="Probst A.J."/>
            <person name="Thomas B.C."/>
            <person name="Singh A."/>
            <person name="Wilkins M.J."/>
            <person name="Karaoz U."/>
            <person name="Brodie E.L."/>
            <person name="Williams K.H."/>
            <person name="Hubbard S.S."/>
            <person name="Banfield J.F."/>
        </authorList>
    </citation>
    <scope>NUCLEOTIDE SEQUENCE [LARGE SCALE GENOMIC DNA]</scope>
</reference>
<gene>
    <name evidence="2" type="ORF">A2898_02305</name>
</gene>
<protein>
    <submittedName>
        <fullName evidence="2">Uncharacterized protein</fullName>
    </submittedName>
</protein>
<feature type="transmembrane region" description="Helical" evidence="1">
    <location>
        <begin position="6"/>
        <end position="25"/>
    </location>
</feature>
<keyword evidence="1" id="KW-0812">Transmembrane</keyword>
<feature type="transmembrane region" description="Helical" evidence="1">
    <location>
        <begin position="32"/>
        <end position="50"/>
    </location>
</feature>
<dbReference type="EMBL" id="MHKE01000015">
    <property type="protein sequence ID" value="OGY83091.1"/>
    <property type="molecule type" value="Genomic_DNA"/>
</dbReference>
<accession>A0A1G2B1M7</accession>
<feature type="transmembrane region" description="Helical" evidence="1">
    <location>
        <begin position="56"/>
        <end position="81"/>
    </location>
</feature>
<evidence type="ECO:0000256" key="1">
    <source>
        <dbReference type="SAM" id="Phobius"/>
    </source>
</evidence>
<proteinExistence type="predicted"/>
<keyword evidence="1" id="KW-0472">Membrane</keyword>
<evidence type="ECO:0000313" key="3">
    <source>
        <dbReference type="Proteomes" id="UP000179164"/>
    </source>
</evidence>
<evidence type="ECO:0000313" key="2">
    <source>
        <dbReference type="EMBL" id="OGY83091.1"/>
    </source>
</evidence>
<dbReference type="AlphaFoldDB" id="A0A1G2B1M7"/>